<dbReference type="EMBL" id="JBHSBC010000045">
    <property type="protein sequence ID" value="MFC3985373.1"/>
    <property type="molecule type" value="Genomic_DNA"/>
</dbReference>
<protein>
    <recommendedName>
        <fullName evidence="4">Peptidase inhibitor family I36</fullName>
    </recommendedName>
</protein>
<feature type="chain" id="PRO_5046910004" description="Peptidase inhibitor family I36" evidence="1">
    <location>
        <begin position="30"/>
        <end position="113"/>
    </location>
</feature>
<evidence type="ECO:0000313" key="3">
    <source>
        <dbReference type="Proteomes" id="UP001595698"/>
    </source>
</evidence>
<name>A0ABV8FDK2_9ACTN</name>
<comment type="caution">
    <text evidence="2">The sequence shown here is derived from an EMBL/GenBank/DDBJ whole genome shotgun (WGS) entry which is preliminary data.</text>
</comment>
<evidence type="ECO:0000313" key="2">
    <source>
        <dbReference type="EMBL" id="MFC3985373.1"/>
    </source>
</evidence>
<reference evidence="3" key="1">
    <citation type="journal article" date="2019" name="Int. J. Syst. Evol. Microbiol.">
        <title>The Global Catalogue of Microorganisms (GCM) 10K type strain sequencing project: providing services to taxonomists for standard genome sequencing and annotation.</title>
        <authorList>
            <consortium name="The Broad Institute Genomics Platform"/>
            <consortium name="The Broad Institute Genome Sequencing Center for Infectious Disease"/>
            <person name="Wu L."/>
            <person name="Ma J."/>
        </authorList>
    </citation>
    <scope>NUCLEOTIDE SEQUENCE [LARGE SCALE GENOMIC DNA]</scope>
    <source>
        <strain evidence="3">TBRC 7912</strain>
    </source>
</reference>
<dbReference type="RefSeq" id="WP_352011563.1">
    <property type="nucleotide sequence ID" value="NZ_JBHSBC010000045.1"/>
</dbReference>
<proteinExistence type="predicted"/>
<feature type="signal peptide" evidence="1">
    <location>
        <begin position="1"/>
        <end position="29"/>
    </location>
</feature>
<organism evidence="2 3">
    <name type="scientific">Streptosporangium jomthongense</name>
    <dbReference type="NCBI Taxonomy" id="1193683"/>
    <lineage>
        <taxon>Bacteria</taxon>
        <taxon>Bacillati</taxon>
        <taxon>Actinomycetota</taxon>
        <taxon>Actinomycetes</taxon>
        <taxon>Streptosporangiales</taxon>
        <taxon>Streptosporangiaceae</taxon>
        <taxon>Streptosporangium</taxon>
    </lineage>
</organism>
<gene>
    <name evidence="2" type="ORF">ACFOYY_34945</name>
</gene>
<sequence length="113" mass="12024">MDALRRLRIRGTLSALVILAAGATATATAADTRADGRSCEPWTLCLRAPAVPPAVTPGPAGHRPWTIGDITGDRWCLYARPQGRTDLVGILGGREGNLERWIRNRGARAPGPC</sequence>
<keyword evidence="1" id="KW-0732">Signal</keyword>
<accession>A0ABV8FDK2</accession>
<evidence type="ECO:0000256" key="1">
    <source>
        <dbReference type="SAM" id="SignalP"/>
    </source>
</evidence>
<dbReference type="Proteomes" id="UP001595698">
    <property type="component" value="Unassembled WGS sequence"/>
</dbReference>
<keyword evidence="3" id="KW-1185">Reference proteome</keyword>
<evidence type="ECO:0008006" key="4">
    <source>
        <dbReference type="Google" id="ProtNLM"/>
    </source>
</evidence>